<dbReference type="EC" id="4.1.2.13" evidence="4"/>
<feature type="region of interest" description="Disordered" evidence="8">
    <location>
        <begin position="25"/>
        <end position="57"/>
    </location>
</feature>
<evidence type="ECO:0000256" key="8">
    <source>
        <dbReference type="SAM" id="MobiDB-lite"/>
    </source>
</evidence>
<evidence type="ECO:0000313" key="10">
    <source>
        <dbReference type="Proteomes" id="UP000007648"/>
    </source>
</evidence>
<sequence>MAPIRFWNVPRFGFGASAVWLVPTSSRSSPISRGRPRLLPQSPSPTGSCTFRANMPTQSLTPNQKKELCEIVKRMIAPGKGIMVLDESLCTMNKRLASLGVENSEDNRRLYRQLFVTADDEIRNYIGGIILSHETFYQKCDDGRSFPEVIKAKDAVVGIKVDRGVVPLPGTNNETTTQGLDGLAERCAQYKKDGADFAKWRCVLRIGENTPSPLAIWENANVLGRYASVCQQNGLVPLIVPDILSEGSHDLNHSQFIAEKVLAAVYKSLNDHHIYLEGTVLQLNMVTAGHDCTQKYPPDESAAATITALRNTVPPAVPGVAFMSGGQSEEDSTLLLNAINKCCLPKSWILTFSYGRPLQASAAKVWAGRECSTKMAQQEYIKRAKAVGQASEGKYCAPSPRGATHGSESLFISVYISNNPNIAP</sequence>
<dbReference type="InterPro" id="IPR013785">
    <property type="entry name" value="Aldolase_TIM"/>
</dbReference>
<dbReference type="InterPro" id="IPR000741">
    <property type="entry name" value="FBA_I"/>
</dbReference>
<feature type="compositionally biased region" description="Polar residues" evidence="8">
    <location>
        <begin position="44"/>
        <end position="57"/>
    </location>
</feature>
<protein>
    <recommendedName>
        <fullName evidence="5">Fructose-bisphosphate aldolase</fullName>
        <ecNumber evidence="4">4.1.2.13</ecNumber>
    </recommendedName>
</protein>
<dbReference type="GO" id="GO:0006096">
    <property type="term" value="P:glycolytic process"/>
    <property type="evidence" value="ECO:0007669"/>
    <property type="project" value="UniProtKB-UniPathway"/>
</dbReference>
<dbReference type="GO" id="GO:0004332">
    <property type="term" value="F:fructose-bisphosphate aldolase activity"/>
    <property type="evidence" value="ECO:0007669"/>
    <property type="project" value="UniProtKB-EC"/>
</dbReference>
<dbReference type="InParanoid" id="G3VYQ3"/>
<dbReference type="Proteomes" id="UP000007648">
    <property type="component" value="Unassembled WGS sequence"/>
</dbReference>
<comment type="catalytic activity">
    <reaction evidence="1">
        <text>beta-D-fructose 1,6-bisphosphate = D-glyceraldehyde 3-phosphate + dihydroxyacetone phosphate</text>
        <dbReference type="Rhea" id="RHEA:14729"/>
        <dbReference type="ChEBI" id="CHEBI:32966"/>
        <dbReference type="ChEBI" id="CHEBI:57642"/>
        <dbReference type="ChEBI" id="CHEBI:59776"/>
        <dbReference type="EC" id="4.1.2.13"/>
    </reaction>
</comment>
<dbReference type="NCBIfam" id="NF033379">
    <property type="entry name" value="FrucBisAld_I"/>
    <property type="match status" value="1"/>
</dbReference>
<dbReference type="AlphaFoldDB" id="G3VYQ3"/>
<evidence type="ECO:0000313" key="9">
    <source>
        <dbReference type="Ensembl" id="ENSSHAP00000008308.2"/>
    </source>
</evidence>
<keyword evidence="10" id="KW-1185">Reference proteome</keyword>
<dbReference type="GeneTree" id="ENSGT00950000182987"/>
<name>G3VYQ3_SARHA</name>
<evidence type="ECO:0000256" key="7">
    <source>
        <dbReference type="ARBA" id="ARBA00023239"/>
    </source>
</evidence>
<dbReference type="Pfam" id="PF00274">
    <property type="entry name" value="Glycolytic"/>
    <property type="match status" value="1"/>
</dbReference>
<organism evidence="9 10">
    <name type="scientific">Sarcophilus harrisii</name>
    <name type="common">Tasmanian devil</name>
    <name type="synonym">Sarcophilus laniarius</name>
    <dbReference type="NCBI Taxonomy" id="9305"/>
    <lineage>
        <taxon>Eukaryota</taxon>
        <taxon>Metazoa</taxon>
        <taxon>Chordata</taxon>
        <taxon>Craniata</taxon>
        <taxon>Vertebrata</taxon>
        <taxon>Euteleostomi</taxon>
        <taxon>Mammalia</taxon>
        <taxon>Metatheria</taxon>
        <taxon>Dasyuromorphia</taxon>
        <taxon>Dasyuridae</taxon>
        <taxon>Sarcophilus</taxon>
    </lineage>
</organism>
<feature type="compositionally biased region" description="Low complexity" evidence="8">
    <location>
        <begin position="25"/>
        <end position="40"/>
    </location>
</feature>
<dbReference type="SUPFAM" id="SSF51569">
    <property type="entry name" value="Aldolase"/>
    <property type="match status" value="1"/>
</dbReference>
<dbReference type="UniPathway" id="UPA00109">
    <property type="reaction ID" value="UER00183"/>
</dbReference>
<proteinExistence type="inferred from homology"/>
<evidence type="ECO:0000256" key="6">
    <source>
        <dbReference type="ARBA" id="ARBA00023152"/>
    </source>
</evidence>
<dbReference type="eggNOG" id="KOG1557">
    <property type="taxonomic scope" value="Eukaryota"/>
</dbReference>
<dbReference type="Gene3D" id="3.20.20.70">
    <property type="entry name" value="Aldolase class I"/>
    <property type="match status" value="1"/>
</dbReference>
<comment type="similarity">
    <text evidence="3">Belongs to the class I fructose-bisphosphate aldolase family.</text>
</comment>
<evidence type="ECO:0000256" key="4">
    <source>
        <dbReference type="ARBA" id="ARBA00013068"/>
    </source>
</evidence>
<evidence type="ECO:0000256" key="1">
    <source>
        <dbReference type="ARBA" id="ARBA00000441"/>
    </source>
</evidence>
<dbReference type="CDD" id="cd00948">
    <property type="entry name" value="FBP_aldolase_I_a"/>
    <property type="match status" value="1"/>
</dbReference>
<reference evidence="9" key="3">
    <citation type="submission" date="2025-09" db="UniProtKB">
        <authorList>
            <consortium name="Ensembl"/>
        </authorList>
    </citation>
    <scope>IDENTIFICATION</scope>
</reference>
<dbReference type="HOGENOM" id="CLU_031243_0_0_1"/>
<dbReference type="PANTHER" id="PTHR11627">
    <property type="entry name" value="FRUCTOSE-BISPHOSPHATE ALDOLASE"/>
    <property type="match status" value="1"/>
</dbReference>
<keyword evidence="7" id="KW-0456">Lyase</keyword>
<evidence type="ECO:0000256" key="2">
    <source>
        <dbReference type="ARBA" id="ARBA00004714"/>
    </source>
</evidence>
<evidence type="ECO:0000256" key="5">
    <source>
        <dbReference type="ARBA" id="ARBA00013779"/>
    </source>
</evidence>
<accession>G3VYQ3</accession>
<reference evidence="9 10" key="1">
    <citation type="journal article" date="2011" name="Proc. Natl. Acad. Sci. U.S.A.">
        <title>Genetic diversity and population structure of the endangered marsupial Sarcophilus harrisii (Tasmanian devil).</title>
        <authorList>
            <person name="Miller W."/>
            <person name="Hayes V.M."/>
            <person name="Ratan A."/>
            <person name="Petersen D.C."/>
            <person name="Wittekindt N.E."/>
            <person name="Miller J."/>
            <person name="Walenz B."/>
            <person name="Knight J."/>
            <person name="Qi J."/>
            <person name="Zhao F."/>
            <person name="Wang Q."/>
            <person name="Bedoya-Reina O.C."/>
            <person name="Katiyar N."/>
            <person name="Tomsho L.P."/>
            <person name="Kasson L.M."/>
            <person name="Hardie R.A."/>
            <person name="Woodbridge P."/>
            <person name="Tindall E.A."/>
            <person name="Bertelsen M.F."/>
            <person name="Dixon D."/>
            <person name="Pyecroft S."/>
            <person name="Helgen K.M."/>
            <person name="Lesk A.M."/>
            <person name="Pringle T.H."/>
            <person name="Patterson N."/>
            <person name="Zhang Y."/>
            <person name="Kreiss A."/>
            <person name="Woods G.M."/>
            <person name="Jones M.E."/>
            <person name="Schuster S.C."/>
        </authorList>
    </citation>
    <scope>NUCLEOTIDE SEQUENCE [LARGE SCALE GENOMIC DNA]</scope>
</reference>
<keyword evidence="6" id="KW-0324">Glycolysis</keyword>
<evidence type="ECO:0000256" key="3">
    <source>
        <dbReference type="ARBA" id="ARBA00010387"/>
    </source>
</evidence>
<dbReference type="FunFam" id="3.20.20.70:FF:000140">
    <property type="entry name" value="Fructose-bisphosphate aldolase"/>
    <property type="match status" value="1"/>
</dbReference>
<dbReference type="Ensembl" id="ENSSHAT00000008376.2">
    <property type="protein sequence ID" value="ENSSHAP00000008308.2"/>
    <property type="gene ID" value="ENSSHAG00000007201.2"/>
</dbReference>
<dbReference type="STRING" id="9305.ENSSHAP00000008308"/>
<comment type="pathway">
    <text evidence="2">Carbohydrate degradation; glycolysis; D-glyceraldehyde 3-phosphate and glycerone phosphate from D-glucose: step 4/4.</text>
</comment>
<reference evidence="9" key="2">
    <citation type="submission" date="2025-08" db="UniProtKB">
        <authorList>
            <consortium name="Ensembl"/>
        </authorList>
    </citation>
    <scope>IDENTIFICATION</scope>
</reference>